<sequence>MKYVGIIGNNSTESTNRTLMQYIARQFADQAEIVVFEIRPMPPFKASEDRTVPAEVQSLVDAIADSDGVIISTPEYDHTIPAALKSVLEWLSWSSEVMRDKPVMIVGASYGRLGTSRAQDHLRQILTSPWLRARILTSEFLLGGSQQAFDEEGNLTHETDVENLRTHFAEFKAFTEIMNEIELKEAAE</sequence>
<accession>A0ABT7C5M4</accession>
<dbReference type="InterPro" id="IPR005025">
    <property type="entry name" value="FMN_Rdtase-like_dom"/>
</dbReference>
<dbReference type="EMBL" id="PXVD01000005">
    <property type="protein sequence ID" value="MDJ1370491.1"/>
    <property type="molecule type" value="Genomic_DNA"/>
</dbReference>
<dbReference type="PANTHER" id="PTHR30543:SF21">
    <property type="entry name" value="NAD(P)H-DEPENDENT FMN REDUCTASE LOT6"/>
    <property type="match status" value="1"/>
</dbReference>
<gene>
    <name evidence="2" type="ORF">C7K25_03745</name>
</gene>
<dbReference type="InterPro" id="IPR050712">
    <property type="entry name" value="NAD(P)H-dep_reductase"/>
</dbReference>
<comment type="caution">
    <text evidence="2">The sequence shown here is derived from an EMBL/GenBank/DDBJ whole genome shotgun (WGS) entry which is preliminary data.</text>
</comment>
<reference evidence="2" key="2">
    <citation type="journal article" date="2022" name="Sci. Rep.">
        <title>In silico prediction of the enzymes involved in the degradation of the herbicide molinate by Gulosibacter molinativorax ON4T.</title>
        <authorList>
            <person name="Lopes A.R."/>
            <person name="Bunin E."/>
            <person name="Viana A.T."/>
            <person name="Froufe H."/>
            <person name="Munoz-Merida A."/>
            <person name="Pinho D."/>
            <person name="Figueiredo J."/>
            <person name="Barroso C."/>
            <person name="Vaz-Moreira I."/>
            <person name="Bellanger X."/>
            <person name="Egas C."/>
            <person name="Nunes O.C."/>
        </authorList>
    </citation>
    <scope>NUCLEOTIDE SEQUENCE</scope>
    <source>
        <strain evidence="2">ON4</strain>
    </source>
</reference>
<keyword evidence="3" id="KW-1185">Reference proteome</keyword>
<dbReference type="SUPFAM" id="SSF52218">
    <property type="entry name" value="Flavoproteins"/>
    <property type="match status" value="1"/>
</dbReference>
<organism evidence="2 3">
    <name type="scientific">Gulosibacter molinativorax</name>
    <dbReference type="NCBI Taxonomy" id="256821"/>
    <lineage>
        <taxon>Bacteria</taxon>
        <taxon>Bacillati</taxon>
        <taxon>Actinomycetota</taxon>
        <taxon>Actinomycetes</taxon>
        <taxon>Micrococcales</taxon>
        <taxon>Microbacteriaceae</taxon>
        <taxon>Gulosibacter</taxon>
    </lineage>
</organism>
<dbReference type="InterPro" id="IPR029039">
    <property type="entry name" value="Flavoprotein-like_sf"/>
</dbReference>
<feature type="domain" description="NADPH-dependent FMN reductase-like" evidence="1">
    <location>
        <begin position="1"/>
        <end position="144"/>
    </location>
</feature>
<dbReference type="Pfam" id="PF03358">
    <property type="entry name" value="FMN_red"/>
    <property type="match status" value="1"/>
</dbReference>
<name>A0ABT7C5M4_9MICO</name>
<evidence type="ECO:0000313" key="2">
    <source>
        <dbReference type="EMBL" id="MDJ1370491.1"/>
    </source>
</evidence>
<dbReference type="Proteomes" id="UP001170379">
    <property type="component" value="Unassembled WGS sequence"/>
</dbReference>
<dbReference type="Gene3D" id="3.40.50.360">
    <property type="match status" value="1"/>
</dbReference>
<evidence type="ECO:0000259" key="1">
    <source>
        <dbReference type="Pfam" id="PF03358"/>
    </source>
</evidence>
<evidence type="ECO:0000313" key="3">
    <source>
        <dbReference type="Proteomes" id="UP001170379"/>
    </source>
</evidence>
<protein>
    <submittedName>
        <fullName evidence="2">NAD(P)H-dependent oxidoreductase</fullName>
    </submittedName>
</protein>
<dbReference type="PANTHER" id="PTHR30543">
    <property type="entry name" value="CHROMATE REDUCTASE"/>
    <property type="match status" value="1"/>
</dbReference>
<proteinExistence type="predicted"/>
<dbReference type="RefSeq" id="WP_026936221.1">
    <property type="nucleotide sequence ID" value="NZ_CP028426.1"/>
</dbReference>
<reference evidence="2" key="1">
    <citation type="submission" date="2018-03" db="EMBL/GenBank/DDBJ databases">
        <authorList>
            <person name="Nunes O.C."/>
            <person name="Lopes A.R."/>
            <person name="Froufe H."/>
            <person name="Munoz-Merida A."/>
            <person name="Barroso C."/>
            <person name="Egas C."/>
        </authorList>
    </citation>
    <scope>NUCLEOTIDE SEQUENCE</scope>
    <source>
        <strain evidence="2">ON4</strain>
    </source>
</reference>